<feature type="transmembrane region" description="Helical" evidence="1">
    <location>
        <begin position="44"/>
        <end position="67"/>
    </location>
</feature>
<gene>
    <name evidence="2" type="ORF">L3081_21350</name>
</gene>
<accession>A0ABS9X5J1</accession>
<sequence>MFSYKRILAAISGSAGVALSSLVLALMLMQKGSAEDYGIFSFMLVAQALFNGISNALLGTPLLIVLINKQKNKAIDSFF</sequence>
<keyword evidence="1" id="KW-0812">Transmembrane</keyword>
<reference evidence="2" key="1">
    <citation type="submission" date="2022-01" db="EMBL/GenBank/DDBJ databases">
        <title>Colwellia maritima, isolated from seawater.</title>
        <authorList>
            <person name="Kristyanto S."/>
            <person name="Jung J."/>
            <person name="Jeon C.O."/>
        </authorList>
    </citation>
    <scope>NUCLEOTIDE SEQUENCE</scope>
    <source>
        <strain evidence="2">MSW7</strain>
    </source>
</reference>
<comment type="caution">
    <text evidence="2">The sequence shown here is derived from an EMBL/GenBank/DDBJ whole genome shotgun (WGS) entry which is preliminary data.</text>
</comment>
<evidence type="ECO:0000313" key="3">
    <source>
        <dbReference type="Proteomes" id="UP001139646"/>
    </source>
</evidence>
<keyword evidence="1" id="KW-1133">Transmembrane helix</keyword>
<evidence type="ECO:0000256" key="1">
    <source>
        <dbReference type="SAM" id="Phobius"/>
    </source>
</evidence>
<proteinExistence type="predicted"/>
<organism evidence="2 3">
    <name type="scientific">Colwellia maritima</name>
    <dbReference type="NCBI Taxonomy" id="2912588"/>
    <lineage>
        <taxon>Bacteria</taxon>
        <taxon>Pseudomonadati</taxon>
        <taxon>Pseudomonadota</taxon>
        <taxon>Gammaproteobacteria</taxon>
        <taxon>Alteromonadales</taxon>
        <taxon>Colwelliaceae</taxon>
        <taxon>Colwellia</taxon>
    </lineage>
</organism>
<evidence type="ECO:0000313" key="2">
    <source>
        <dbReference type="EMBL" id="MCI2285474.1"/>
    </source>
</evidence>
<dbReference type="EMBL" id="JAKKSL010000005">
    <property type="protein sequence ID" value="MCI2285474.1"/>
    <property type="molecule type" value="Genomic_DNA"/>
</dbReference>
<keyword evidence="1" id="KW-0472">Membrane</keyword>
<dbReference type="RefSeq" id="WP_242288355.1">
    <property type="nucleotide sequence ID" value="NZ_JAKKSL010000005.1"/>
</dbReference>
<name>A0ABS9X5J1_9GAMM</name>
<dbReference type="Proteomes" id="UP001139646">
    <property type="component" value="Unassembled WGS sequence"/>
</dbReference>
<protein>
    <submittedName>
        <fullName evidence="2">Uncharacterized protein</fullName>
    </submittedName>
</protein>
<keyword evidence="3" id="KW-1185">Reference proteome</keyword>